<protein>
    <submittedName>
        <fullName evidence="2">Uncharacterized protein</fullName>
    </submittedName>
</protein>
<sequence>MLWKSLVKCLISRLPVTNTSKVLRVFASIVMYFVDLRYRFMYIVGHSLFDDFLALILHIYVHYWVTDQWSMQFMRFTIITQVASVLKSFTCIDRCFVLVFVVVYVDRIVDVVRLC</sequence>
<dbReference type="Proteomes" id="UP000215914">
    <property type="component" value="Unassembled WGS sequence"/>
</dbReference>
<comment type="caution">
    <text evidence="2">The sequence shown here is derived from an EMBL/GenBank/DDBJ whole genome shotgun (WGS) entry which is preliminary data.</text>
</comment>
<keyword evidence="1" id="KW-0812">Transmembrane</keyword>
<evidence type="ECO:0000313" key="2">
    <source>
        <dbReference type="EMBL" id="KAF5790509.1"/>
    </source>
</evidence>
<keyword evidence="1" id="KW-1133">Transmembrane helix</keyword>
<reference evidence="2" key="2">
    <citation type="submission" date="2020-06" db="EMBL/GenBank/DDBJ databases">
        <title>Helianthus annuus Genome sequencing and assembly Release 2.</title>
        <authorList>
            <person name="Gouzy J."/>
            <person name="Langlade N."/>
            <person name="Munos S."/>
        </authorList>
    </citation>
    <scope>NUCLEOTIDE SEQUENCE</scope>
    <source>
        <tissue evidence="2">Leaves</tissue>
    </source>
</reference>
<evidence type="ECO:0000313" key="3">
    <source>
        <dbReference type="Proteomes" id="UP000215914"/>
    </source>
</evidence>
<proteinExistence type="predicted"/>
<organism evidence="2 3">
    <name type="scientific">Helianthus annuus</name>
    <name type="common">Common sunflower</name>
    <dbReference type="NCBI Taxonomy" id="4232"/>
    <lineage>
        <taxon>Eukaryota</taxon>
        <taxon>Viridiplantae</taxon>
        <taxon>Streptophyta</taxon>
        <taxon>Embryophyta</taxon>
        <taxon>Tracheophyta</taxon>
        <taxon>Spermatophyta</taxon>
        <taxon>Magnoliopsida</taxon>
        <taxon>eudicotyledons</taxon>
        <taxon>Gunneridae</taxon>
        <taxon>Pentapetalae</taxon>
        <taxon>asterids</taxon>
        <taxon>campanulids</taxon>
        <taxon>Asterales</taxon>
        <taxon>Asteraceae</taxon>
        <taxon>Asteroideae</taxon>
        <taxon>Heliantheae alliance</taxon>
        <taxon>Heliantheae</taxon>
        <taxon>Helianthus</taxon>
    </lineage>
</organism>
<keyword evidence="1" id="KW-0472">Membrane</keyword>
<dbReference type="EMBL" id="MNCJ02000324">
    <property type="protein sequence ID" value="KAF5790509.1"/>
    <property type="molecule type" value="Genomic_DNA"/>
</dbReference>
<dbReference type="AlphaFoldDB" id="A0A9K3I4W0"/>
<keyword evidence="3" id="KW-1185">Reference proteome</keyword>
<reference evidence="2" key="1">
    <citation type="journal article" date="2017" name="Nature">
        <title>The sunflower genome provides insights into oil metabolism, flowering and Asterid evolution.</title>
        <authorList>
            <person name="Badouin H."/>
            <person name="Gouzy J."/>
            <person name="Grassa C.J."/>
            <person name="Murat F."/>
            <person name="Staton S.E."/>
            <person name="Cottret L."/>
            <person name="Lelandais-Briere C."/>
            <person name="Owens G.L."/>
            <person name="Carrere S."/>
            <person name="Mayjonade B."/>
            <person name="Legrand L."/>
            <person name="Gill N."/>
            <person name="Kane N.C."/>
            <person name="Bowers J.E."/>
            <person name="Hubner S."/>
            <person name="Bellec A."/>
            <person name="Berard A."/>
            <person name="Berges H."/>
            <person name="Blanchet N."/>
            <person name="Boniface M.C."/>
            <person name="Brunel D."/>
            <person name="Catrice O."/>
            <person name="Chaidir N."/>
            <person name="Claudel C."/>
            <person name="Donnadieu C."/>
            <person name="Faraut T."/>
            <person name="Fievet G."/>
            <person name="Helmstetter N."/>
            <person name="King M."/>
            <person name="Knapp S.J."/>
            <person name="Lai Z."/>
            <person name="Le Paslier M.C."/>
            <person name="Lippi Y."/>
            <person name="Lorenzon L."/>
            <person name="Mandel J.R."/>
            <person name="Marage G."/>
            <person name="Marchand G."/>
            <person name="Marquand E."/>
            <person name="Bret-Mestries E."/>
            <person name="Morien E."/>
            <person name="Nambeesan S."/>
            <person name="Nguyen T."/>
            <person name="Pegot-Espagnet P."/>
            <person name="Pouilly N."/>
            <person name="Raftis F."/>
            <person name="Sallet E."/>
            <person name="Schiex T."/>
            <person name="Thomas J."/>
            <person name="Vandecasteele C."/>
            <person name="Vares D."/>
            <person name="Vear F."/>
            <person name="Vautrin S."/>
            <person name="Crespi M."/>
            <person name="Mangin B."/>
            <person name="Burke J.M."/>
            <person name="Salse J."/>
            <person name="Munos S."/>
            <person name="Vincourt P."/>
            <person name="Rieseberg L.H."/>
            <person name="Langlade N.B."/>
        </authorList>
    </citation>
    <scope>NUCLEOTIDE SEQUENCE</scope>
    <source>
        <tissue evidence="2">Leaves</tissue>
    </source>
</reference>
<accession>A0A9K3I4W0</accession>
<evidence type="ECO:0000256" key="1">
    <source>
        <dbReference type="SAM" id="Phobius"/>
    </source>
</evidence>
<feature type="transmembrane region" description="Helical" evidence="1">
    <location>
        <begin position="40"/>
        <end position="65"/>
    </location>
</feature>
<dbReference type="Gramene" id="mRNA:HanXRQr2_Chr09g0384091">
    <property type="protein sequence ID" value="mRNA:HanXRQr2_Chr09g0384091"/>
    <property type="gene ID" value="HanXRQr2_Chr09g0384091"/>
</dbReference>
<feature type="transmembrane region" description="Helical" evidence="1">
    <location>
        <begin position="85"/>
        <end position="105"/>
    </location>
</feature>
<gene>
    <name evidence="2" type="ORF">HanXRQr2_Chr09g0384091</name>
</gene>
<name>A0A9K3I4W0_HELAN</name>